<evidence type="ECO:0000313" key="14">
    <source>
        <dbReference type="EMBL" id="OQR66585.1"/>
    </source>
</evidence>
<dbReference type="GO" id="GO:0012505">
    <property type="term" value="C:endomembrane system"/>
    <property type="evidence" value="ECO:0007669"/>
    <property type="project" value="UniProtKB-SubCell"/>
</dbReference>
<evidence type="ECO:0000256" key="6">
    <source>
        <dbReference type="ARBA" id="ARBA00022741"/>
    </source>
</evidence>
<feature type="domain" description="ABC transmembrane type-1" evidence="13">
    <location>
        <begin position="142"/>
        <end position="257"/>
    </location>
</feature>
<dbReference type="SUPFAM" id="SSF52540">
    <property type="entry name" value="P-loop containing nucleoside triphosphate hydrolases"/>
    <property type="match status" value="2"/>
</dbReference>
<dbReference type="FunFam" id="3.40.50.300:FF:000997">
    <property type="entry name" value="Multidrug resistance-associated protein 1"/>
    <property type="match status" value="1"/>
</dbReference>
<keyword evidence="7" id="KW-0067">ATP-binding</keyword>
<dbReference type="STRING" id="418985.A0A1V9WZ69"/>
<evidence type="ECO:0000256" key="3">
    <source>
        <dbReference type="ARBA" id="ARBA00022448"/>
    </source>
</evidence>
<dbReference type="Pfam" id="PF00664">
    <property type="entry name" value="ABC_membrane"/>
    <property type="match status" value="1"/>
</dbReference>
<keyword evidence="9 11" id="KW-0472">Membrane</keyword>
<dbReference type="EMBL" id="MNPL01031883">
    <property type="protein sequence ID" value="OQR66585.1"/>
    <property type="molecule type" value="Genomic_DNA"/>
</dbReference>
<dbReference type="AlphaFoldDB" id="A0A1V9WZ69"/>
<dbReference type="PANTHER" id="PTHR24223:SF415">
    <property type="entry name" value="FI20190P1"/>
    <property type="match status" value="1"/>
</dbReference>
<feature type="domain" description="ABC transporter" evidence="12">
    <location>
        <begin position="318"/>
        <end position="540"/>
    </location>
</feature>
<dbReference type="Proteomes" id="UP000192247">
    <property type="component" value="Unassembled WGS sequence"/>
</dbReference>
<dbReference type="GO" id="GO:0005524">
    <property type="term" value="F:ATP binding"/>
    <property type="evidence" value="ECO:0007669"/>
    <property type="project" value="UniProtKB-KW"/>
</dbReference>
<dbReference type="InterPro" id="IPR050173">
    <property type="entry name" value="ABC_transporter_C-like"/>
</dbReference>
<evidence type="ECO:0000256" key="1">
    <source>
        <dbReference type="ARBA" id="ARBA00004127"/>
    </source>
</evidence>
<evidence type="ECO:0000256" key="5">
    <source>
        <dbReference type="ARBA" id="ARBA00022737"/>
    </source>
</evidence>
<keyword evidence="5" id="KW-0677">Repeat</keyword>
<evidence type="ECO:0000256" key="9">
    <source>
        <dbReference type="ARBA" id="ARBA00023136"/>
    </source>
</evidence>
<sequence>MEKGSKRQLTIESLWELNEENRTENLESTFEKHLNMRLVDFERSNSRMKGDPEDHQFSTIGFGGIVGKAVFATFWRTFTLGAACLLVATLFNSLGPVLLKQLLRVLREDVSQKDIDEDADTEITENRLGRGALLAISLLASQMITKDYRLKVMSEILAGIKILKLYGWEFGFKNVVSDIRERELAKLSKLAIIESLLTLVWFIAPFVVSLITFAAYAFVQPSAGSLGFEQTLMCLALIQQLRAPLQQLPQVLSSLGQVSVSIRRLDNFFAGEEVENYVTSEYDRHCAIRIENALFYWGASLSPKNDIASQLKPMDKRTRTERSNEEETNVVTLGPFNLEIPHGQLLAIVGRVAQGKSSFLAAILGELQKLSGRVNVSGRVAFVPQAAWLHSGTLRDNILFGQPYDEQRYQDVLRRCALVDDLKALPAGDMTQLGDTGVSLSGGQKQLISLARAVYLGAEIYFLDDPFSALDTNVAWHVFDEVISDRGVLKDSTRVLVTHAVQFLPHAHRIAVIDGGKIVQDGPSTDLIIDSKARFRTLLIRIKEQSERTRASRSLQGDSLLKRKTGPSELGLDKETIEDGPDADVGILSQIVASPIAVPPMSPDGMGLKRRYILHEYLWHAGWLGVRLEGLTAFVLFCTAMLILASENLISPSAAGLCLTHALRLADAFGVLIRVTASVTVISLSLHHLIQYLHLPSEAKTEDEEGLVVPNDWPTRGEIEFCGYSGRYRPYLPLVVKNVSFRVDAGLRVGVVGRTGAGKSSLAMALLRALEAVEGRITIDEIDISRLGLHTLRTKLSIIPQEPVLFSGSLRLNLDPFKRHSNEELWNALEKSNLEDFVLKSPLGLDMAISEGGGNLSVGQRQLVCLTRALLRQSKVLILDEATAAVDEETDRCIQQTIRDEFSESTILAIAHRVPTVIDYDRILVLENGEVREFEEPSKLLEDSTSLFYAIWNEDRNK</sequence>
<evidence type="ECO:0008006" key="16">
    <source>
        <dbReference type="Google" id="ProtNLM"/>
    </source>
</evidence>
<dbReference type="InterPro" id="IPR027417">
    <property type="entry name" value="P-loop_NTPase"/>
</dbReference>
<dbReference type="PROSITE" id="PS50929">
    <property type="entry name" value="ABC_TM1F"/>
    <property type="match status" value="1"/>
</dbReference>
<keyword evidence="3" id="KW-0813">Transport</keyword>
<dbReference type="InterPro" id="IPR036640">
    <property type="entry name" value="ABC1_TM_sf"/>
</dbReference>
<dbReference type="InterPro" id="IPR003439">
    <property type="entry name" value="ABC_transporter-like_ATP-bd"/>
</dbReference>
<evidence type="ECO:0000256" key="2">
    <source>
        <dbReference type="ARBA" id="ARBA00009726"/>
    </source>
</evidence>
<dbReference type="SUPFAM" id="SSF90123">
    <property type="entry name" value="ABC transporter transmembrane region"/>
    <property type="match status" value="1"/>
</dbReference>
<dbReference type="PROSITE" id="PS50893">
    <property type="entry name" value="ABC_TRANSPORTER_2"/>
    <property type="match status" value="2"/>
</dbReference>
<feature type="region of interest" description="Disordered" evidence="10">
    <location>
        <begin position="550"/>
        <end position="578"/>
    </location>
</feature>
<keyword evidence="6" id="KW-0547">Nucleotide-binding</keyword>
<comment type="similarity">
    <text evidence="2">Belongs to the ABC transporter superfamily. ABCC family. Conjugate transporter (TC 3.A.1.208) subfamily.</text>
</comment>
<dbReference type="InterPro" id="IPR017871">
    <property type="entry name" value="ABC_transporter-like_CS"/>
</dbReference>
<evidence type="ECO:0000256" key="11">
    <source>
        <dbReference type="SAM" id="Phobius"/>
    </source>
</evidence>
<evidence type="ECO:0000259" key="12">
    <source>
        <dbReference type="PROSITE" id="PS50893"/>
    </source>
</evidence>
<reference evidence="14 15" key="1">
    <citation type="journal article" date="2017" name="Gigascience">
        <title>Draft genome of the honey bee ectoparasitic mite, Tropilaelaps mercedesae, is shaped by the parasitic life history.</title>
        <authorList>
            <person name="Dong X."/>
            <person name="Armstrong S.D."/>
            <person name="Xia D."/>
            <person name="Makepeace B.L."/>
            <person name="Darby A.C."/>
            <person name="Kadowaki T."/>
        </authorList>
    </citation>
    <scope>NUCLEOTIDE SEQUENCE [LARGE SCALE GENOMIC DNA]</scope>
    <source>
        <strain evidence="14">Wuxi-XJTLU</strain>
    </source>
</reference>
<dbReference type="InParanoid" id="A0A1V9WZ69"/>
<protein>
    <recommendedName>
        <fullName evidence="16">Multidrug resistance-associated protein 1-like</fullName>
    </recommendedName>
</protein>
<dbReference type="CDD" id="cd03250">
    <property type="entry name" value="ABCC_MRP_domain1"/>
    <property type="match status" value="1"/>
</dbReference>
<evidence type="ECO:0000256" key="7">
    <source>
        <dbReference type="ARBA" id="ARBA00022840"/>
    </source>
</evidence>
<evidence type="ECO:0000256" key="10">
    <source>
        <dbReference type="SAM" id="MobiDB-lite"/>
    </source>
</evidence>
<organism evidence="14 15">
    <name type="scientific">Tropilaelaps mercedesae</name>
    <dbReference type="NCBI Taxonomy" id="418985"/>
    <lineage>
        <taxon>Eukaryota</taxon>
        <taxon>Metazoa</taxon>
        <taxon>Ecdysozoa</taxon>
        <taxon>Arthropoda</taxon>
        <taxon>Chelicerata</taxon>
        <taxon>Arachnida</taxon>
        <taxon>Acari</taxon>
        <taxon>Parasitiformes</taxon>
        <taxon>Mesostigmata</taxon>
        <taxon>Gamasina</taxon>
        <taxon>Dermanyssoidea</taxon>
        <taxon>Laelapidae</taxon>
        <taxon>Tropilaelaps</taxon>
    </lineage>
</organism>
<keyword evidence="8 11" id="KW-1133">Transmembrane helix</keyword>
<keyword evidence="4 11" id="KW-0812">Transmembrane</keyword>
<feature type="domain" description="ABC transporter" evidence="12">
    <location>
        <begin position="719"/>
        <end position="953"/>
    </location>
</feature>
<name>A0A1V9WZ69_9ACAR</name>
<feature type="transmembrane region" description="Helical" evidence="11">
    <location>
        <begin position="196"/>
        <end position="219"/>
    </location>
</feature>
<accession>A0A1V9WZ69</accession>
<dbReference type="GO" id="GO:0016887">
    <property type="term" value="F:ATP hydrolysis activity"/>
    <property type="evidence" value="ECO:0007669"/>
    <property type="project" value="InterPro"/>
</dbReference>
<dbReference type="FunFam" id="3.40.50.300:FF:000074">
    <property type="entry name" value="Multidrug resistance-associated protein 5 isoform 1"/>
    <property type="match status" value="1"/>
</dbReference>
<evidence type="ECO:0000256" key="8">
    <source>
        <dbReference type="ARBA" id="ARBA00022989"/>
    </source>
</evidence>
<feature type="transmembrane region" description="Helical" evidence="11">
    <location>
        <begin position="80"/>
        <end position="99"/>
    </location>
</feature>
<evidence type="ECO:0000259" key="13">
    <source>
        <dbReference type="PROSITE" id="PS50929"/>
    </source>
</evidence>
<dbReference type="PROSITE" id="PS00211">
    <property type="entry name" value="ABC_TRANSPORTER_1"/>
    <property type="match status" value="1"/>
</dbReference>
<dbReference type="GO" id="GO:0140359">
    <property type="term" value="F:ABC-type transporter activity"/>
    <property type="evidence" value="ECO:0007669"/>
    <property type="project" value="InterPro"/>
</dbReference>
<dbReference type="CDD" id="cd03244">
    <property type="entry name" value="ABCC_MRP_domain2"/>
    <property type="match status" value="1"/>
</dbReference>
<comment type="caution">
    <text evidence="14">The sequence shown here is derived from an EMBL/GenBank/DDBJ whole genome shotgun (WGS) entry which is preliminary data.</text>
</comment>
<dbReference type="Pfam" id="PF00005">
    <property type="entry name" value="ABC_tran"/>
    <property type="match status" value="2"/>
</dbReference>
<comment type="subcellular location">
    <subcellularLocation>
        <location evidence="1">Endomembrane system</location>
        <topology evidence="1">Multi-pass membrane protein</topology>
    </subcellularLocation>
</comment>
<evidence type="ECO:0000313" key="15">
    <source>
        <dbReference type="Proteomes" id="UP000192247"/>
    </source>
</evidence>
<dbReference type="InterPro" id="IPR011527">
    <property type="entry name" value="ABC1_TM_dom"/>
</dbReference>
<dbReference type="Gene3D" id="1.20.1560.10">
    <property type="entry name" value="ABC transporter type 1, transmembrane domain"/>
    <property type="match status" value="1"/>
</dbReference>
<proteinExistence type="inferred from homology"/>
<dbReference type="OrthoDB" id="6498267at2759"/>
<dbReference type="Gene3D" id="3.40.50.300">
    <property type="entry name" value="P-loop containing nucleotide triphosphate hydrolases"/>
    <property type="match status" value="2"/>
</dbReference>
<evidence type="ECO:0000256" key="4">
    <source>
        <dbReference type="ARBA" id="ARBA00022692"/>
    </source>
</evidence>
<keyword evidence="15" id="KW-1185">Reference proteome</keyword>
<dbReference type="GO" id="GO:0016020">
    <property type="term" value="C:membrane"/>
    <property type="evidence" value="ECO:0007669"/>
    <property type="project" value="InterPro"/>
</dbReference>
<dbReference type="SMART" id="SM00382">
    <property type="entry name" value="AAA"/>
    <property type="match status" value="2"/>
</dbReference>
<gene>
    <name evidence="14" type="ORF">BIW11_02321</name>
</gene>
<dbReference type="InterPro" id="IPR003593">
    <property type="entry name" value="AAA+_ATPase"/>
</dbReference>
<dbReference type="PANTHER" id="PTHR24223">
    <property type="entry name" value="ATP-BINDING CASSETTE SUB-FAMILY C"/>
    <property type="match status" value="1"/>
</dbReference>